<organism evidence="1 2">
    <name type="scientific">Sphingomonas pokkalii</name>
    <dbReference type="NCBI Taxonomy" id="2175090"/>
    <lineage>
        <taxon>Bacteria</taxon>
        <taxon>Pseudomonadati</taxon>
        <taxon>Pseudomonadota</taxon>
        <taxon>Alphaproteobacteria</taxon>
        <taxon>Sphingomonadales</taxon>
        <taxon>Sphingomonadaceae</taxon>
        <taxon>Sphingomonas</taxon>
    </lineage>
</organism>
<keyword evidence="2" id="KW-1185">Reference proteome</keyword>
<comment type="caution">
    <text evidence="1">The sequence shown here is derived from an EMBL/GenBank/DDBJ whole genome shotgun (WGS) entry which is preliminary data.</text>
</comment>
<gene>
    <name evidence="1" type="ORF">DD559_08920</name>
</gene>
<name>A0A2U0SDG8_9SPHN</name>
<sequence>MIVFDLKCGGGHVFEAWFKSSAAYEEQRDGGLIACPLCGDSAIGKAVMAPAVAAKGNQVAERPHIEADAVKAALAAVAAMQAKQLETSQWVGAAFAAKARAMHVGDEPEAPIHGKATIEEAKALLDEGVPVAPLLVPVVPPEACN</sequence>
<evidence type="ECO:0000313" key="1">
    <source>
        <dbReference type="EMBL" id="PVX29423.1"/>
    </source>
</evidence>
<dbReference type="RefSeq" id="WP_116468862.1">
    <property type="nucleotide sequence ID" value="NZ_QENQ01000001.1"/>
</dbReference>
<reference evidence="1 2" key="1">
    <citation type="submission" date="2018-05" db="EMBL/GenBank/DDBJ databases">
        <title>Description of Sphingomonas pokkalii sp nov, isolated from the rhizosphere of saline tolerant pokkali rice and its draft genome analysis.</title>
        <authorList>
            <person name="Menon R."/>
            <person name="Kumari S."/>
            <person name="Rameshkumar N."/>
        </authorList>
    </citation>
    <scope>NUCLEOTIDE SEQUENCE [LARGE SCALE GENOMIC DNA]</scope>
    <source>
        <strain evidence="1 2">L3B27</strain>
    </source>
</reference>
<dbReference type="AlphaFoldDB" id="A0A2U0SDG8"/>
<dbReference type="Proteomes" id="UP000245890">
    <property type="component" value="Unassembled WGS sequence"/>
</dbReference>
<dbReference type="InterPro" id="IPR009562">
    <property type="entry name" value="DUF1178"/>
</dbReference>
<dbReference type="OrthoDB" id="9799894at2"/>
<accession>A0A2U0SDG8</accession>
<proteinExistence type="predicted"/>
<protein>
    <submittedName>
        <fullName evidence="1">DUF1178 domain-containing protein</fullName>
    </submittedName>
</protein>
<dbReference type="EMBL" id="QENQ01000001">
    <property type="protein sequence ID" value="PVX29423.1"/>
    <property type="molecule type" value="Genomic_DNA"/>
</dbReference>
<evidence type="ECO:0000313" key="2">
    <source>
        <dbReference type="Proteomes" id="UP000245890"/>
    </source>
</evidence>
<dbReference type="PIRSF" id="PIRSF032131">
    <property type="entry name" value="UCP032131"/>
    <property type="match status" value="1"/>
</dbReference>
<dbReference type="Pfam" id="PF06676">
    <property type="entry name" value="DUF1178"/>
    <property type="match status" value="1"/>
</dbReference>